<evidence type="ECO:0000313" key="4">
    <source>
        <dbReference type="Proteomes" id="UP000238825"/>
    </source>
</evidence>
<dbReference type="Gene3D" id="1.20.140.160">
    <property type="match status" value="1"/>
</dbReference>
<dbReference type="RefSeq" id="WP_024361581.1">
    <property type="nucleotide sequence ID" value="NZ_BJNS01000011.1"/>
</dbReference>
<evidence type="ECO:0000313" key="3">
    <source>
        <dbReference type="EMBL" id="SUV16189.1"/>
    </source>
</evidence>
<dbReference type="EMBL" id="UFSZ01000001">
    <property type="protein sequence ID" value="SUV16189.1"/>
    <property type="molecule type" value="Genomic_DNA"/>
</dbReference>
<dbReference type="InterPro" id="IPR007630">
    <property type="entry name" value="RNA_pol_sigma70_r4"/>
</dbReference>
<feature type="domain" description="RNA polymerase sigma-70 region 4" evidence="1">
    <location>
        <begin position="127"/>
        <end position="174"/>
    </location>
</feature>
<dbReference type="InterPro" id="IPR013324">
    <property type="entry name" value="RNA_pol_sigma_r3/r4-like"/>
</dbReference>
<evidence type="ECO:0000313" key="5">
    <source>
        <dbReference type="Proteomes" id="UP000255295"/>
    </source>
</evidence>
<dbReference type="EMBL" id="CP019980">
    <property type="protein sequence ID" value="AVK97878.1"/>
    <property type="molecule type" value="Genomic_DNA"/>
</dbReference>
<dbReference type="Pfam" id="PF04545">
    <property type="entry name" value="Sigma70_r4"/>
    <property type="match status" value="1"/>
</dbReference>
<name>A0A2S0K3G7_LYSSH</name>
<evidence type="ECO:0000259" key="1">
    <source>
        <dbReference type="Pfam" id="PF04545"/>
    </source>
</evidence>
<accession>A0A2S0K3G7</accession>
<evidence type="ECO:0000313" key="2">
    <source>
        <dbReference type="EMBL" id="AVK97878.1"/>
    </source>
</evidence>
<protein>
    <submittedName>
        <fullName evidence="3">RNA polymerase sigma-70, region 4</fullName>
    </submittedName>
</protein>
<proteinExistence type="predicted"/>
<dbReference type="AlphaFoldDB" id="A0A2S0K3G7"/>
<dbReference type="InterPro" id="IPR000943">
    <property type="entry name" value="RNA_pol_sigma70"/>
</dbReference>
<reference evidence="2 4" key="1">
    <citation type="submission" date="2017-03" db="EMBL/GenBank/DDBJ databases">
        <title>The whole genome sequencing and assembly of Lysinibacillus sphaericus DSM 28T strain.</title>
        <authorList>
            <person name="Lee Y.-J."/>
            <person name="Yi H."/>
            <person name="Bahn Y.-S."/>
            <person name="Kim J.F."/>
            <person name="Lee D.-W."/>
        </authorList>
    </citation>
    <scope>NUCLEOTIDE SEQUENCE [LARGE SCALE GENOMIC DNA]</scope>
    <source>
        <strain evidence="2 4">DSM 28</strain>
    </source>
</reference>
<dbReference type="GeneID" id="48277923"/>
<dbReference type="GO" id="GO:0006352">
    <property type="term" value="P:DNA-templated transcription initiation"/>
    <property type="evidence" value="ECO:0007669"/>
    <property type="project" value="InterPro"/>
</dbReference>
<reference evidence="3 5" key="2">
    <citation type="submission" date="2018-06" db="EMBL/GenBank/DDBJ databases">
        <authorList>
            <consortium name="Pathogen Informatics"/>
            <person name="Doyle S."/>
        </authorList>
    </citation>
    <scope>NUCLEOTIDE SEQUENCE [LARGE SCALE GENOMIC DNA]</scope>
    <source>
        <strain evidence="3 5">NCTC10338</strain>
    </source>
</reference>
<gene>
    <name evidence="3" type="primary">sigO_1</name>
    <name evidence="2" type="ORF">LS41612_17115</name>
    <name evidence="3" type="ORF">NCTC10338_01265</name>
</gene>
<organism evidence="2 4">
    <name type="scientific">Lysinibacillus sphaericus</name>
    <name type="common">Bacillus sphaericus</name>
    <dbReference type="NCBI Taxonomy" id="1421"/>
    <lineage>
        <taxon>Bacteria</taxon>
        <taxon>Bacillati</taxon>
        <taxon>Bacillota</taxon>
        <taxon>Bacilli</taxon>
        <taxon>Bacillales</taxon>
        <taxon>Bacillaceae</taxon>
        <taxon>Lysinibacillus</taxon>
    </lineage>
</organism>
<dbReference type="SUPFAM" id="SSF88659">
    <property type="entry name" value="Sigma3 and sigma4 domains of RNA polymerase sigma factors"/>
    <property type="match status" value="1"/>
</dbReference>
<dbReference type="Proteomes" id="UP000255295">
    <property type="component" value="Unassembled WGS sequence"/>
</dbReference>
<sequence>MIQNRLVRNFLKDPEVKELYQSFLENPTAHKKEIIEKMFLIHSRKIQLISYFSQTLTFESQKFDKKIRQQSKLNQLILDKNIHDGEGKLLDLVADKRNYYNFESNTTIESCKLEMIFEDKQLYNIVSKLSAKKKEILYLLFVKNWTEEELAREFGVSKQAINKVKNQTLRKIKKEYEMANRKDL</sequence>
<dbReference type="PRINTS" id="PR00046">
    <property type="entry name" value="SIGMA70FCT"/>
</dbReference>
<dbReference type="Proteomes" id="UP000238825">
    <property type="component" value="Chromosome"/>
</dbReference>
<dbReference type="GO" id="GO:0003700">
    <property type="term" value="F:DNA-binding transcription factor activity"/>
    <property type="evidence" value="ECO:0007669"/>
    <property type="project" value="InterPro"/>
</dbReference>